<dbReference type="AlphaFoldDB" id="A0AA91PFD9"/>
<dbReference type="Proteomes" id="UP000193577">
    <property type="component" value="Unassembled WGS sequence"/>
</dbReference>
<dbReference type="InterPro" id="IPR001647">
    <property type="entry name" value="HTH_TetR"/>
</dbReference>
<dbReference type="EMBL" id="NCXO01000011">
    <property type="protein sequence ID" value="OSC34326.1"/>
    <property type="molecule type" value="Genomic_DNA"/>
</dbReference>
<keyword evidence="1" id="KW-0805">Transcription regulation</keyword>
<accession>A0AA91PFD9</accession>
<dbReference type="Gene3D" id="1.10.357.10">
    <property type="entry name" value="Tetracycline Repressor, domain 2"/>
    <property type="match status" value="1"/>
</dbReference>
<dbReference type="Pfam" id="PF00440">
    <property type="entry name" value="TetR_N"/>
    <property type="match status" value="1"/>
</dbReference>
<keyword evidence="3" id="KW-0804">Transcription</keyword>
<feature type="DNA-binding region" description="H-T-H motif" evidence="4">
    <location>
        <begin position="34"/>
        <end position="53"/>
    </location>
</feature>
<evidence type="ECO:0000259" key="5">
    <source>
        <dbReference type="PROSITE" id="PS50977"/>
    </source>
</evidence>
<comment type="caution">
    <text evidence="6">The sequence shown here is derived from an EMBL/GenBank/DDBJ whole genome shotgun (WGS) entry which is preliminary data.</text>
</comment>
<dbReference type="PANTHER" id="PTHR30055:SF234">
    <property type="entry name" value="HTH-TYPE TRANSCRIPTIONAL REGULATOR BETI"/>
    <property type="match status" value="1"/>
</dbReference>
<dbReference type="GO" id="GO:0000976">
    <property type="term" value="F:transcription cis-regulatory region binding"/>
    <property type="evidence" value="ECO:0007669"/>
    <property type="project" value="TreeGrafter"/>
</dbReference>
<dbReference type="SUPFAM" id="SSF46689">
    <property type="entry name" value="Homeodomain-like"/>
    <property type="match status" value="1"/>
</dbReference>
<dbReference type="InterPro" id="IPR009057">
    <property type="entry name" value="Homeodomain-like_sf"/>
</dbReference>
<evidence type="ECO:0000256" key="2">
    <source>
        <dbReference type="ARBA" id="ARBA00023125"/>
    </source>
</evidence>
<keyword evidence="7" id="KW-1185">Reference proteome</keyword>
<evidence type="ECO:0000313" key="7">
    <source>
        <dbReference type="Proteomes" id="UP000193577"/>
    </source>
</evidence>
<reference evidence="6 7" key="1">
    <citation type="submission" date="2017-04" db="EMBL/GenBank/DDBJ databases">
        <title>The new phylogeny of genus Mycobacterium.</title>
        <authorList>
            <person name="Tortoli E."/>
            <person name="Trovato A."/>
            <person name="Cirillo D.M."/>
        </authorList>
    </citation>
    <scope>NUCLEOTIDE SEQUENCE [LARGE SCALE GENOMIC DNA]</scope>
    <source>
        <strain evidence="6 7">KCTC 19819</strain>
    </source>
</reference>
<proteinExistence type="predicted"/>
<keyword evidence="2 4" id="KW-0238">DNA-binding</keyword>
<sequence length="192" mass="20918">MAEDRRTRERRARRRLIVAAARRLAECDGWDAVTTRRLSTAVEYSQPVLYTHFAGMDEVVAAVAVDGFAELTAALRAARRGPGGAGAALRRLAHAYCDFARQNAALYEAMFIRSSLLRFAAAETPEPVTSAYAELRAVVAAVADGRDVDTFAEVVWAGLHGLVTLDRDQRLRPQYRAARLEMLLGVLGGADG</sequence>
<dbReference type="SUPFAM" id="SSF48498">
    <property type="entry name" value="Tetracyclin repressor-like, C-terminal domain"/>
    <property type="match status" value="1"/>
</dbReference>
<dbReference type="InterPro" id="IPR025996">
    <property type="entry name" value="MT1864/Rv1816-like_C"/>
</dbReference>
<evidence type="ECO:0000256" key="4">
    <source>
        <dbReference type="PROSITE-ProRule" id="PRU00335"/>
    </source>
</evidence>
<dbReference type="InterPro" id="IPR050109">
    <property type="entry name" value="HTH-type_TetR-like_transc_reg"/>
</dbReference>
<dbReference type="RefSeq" id="WP_085303200.1">
    <property type="nucleotide sequence ID" value="NZ_AP022594.1"/>
</dbReference>
<organism evidence="6 7">
    <name type="scientific">Mycolicibacillus koreensis</name>
    <dbReference type="NCBI Taxonomy" id="1069220"/>
    <lineage>
        <taxon>Bacteria</taxon>
        <taxon>Bacillati</taxon>
        <taxon>Actinomycetota</taxon>
        <taxon>Actinomycetes</taxon>
        <taxon>Mycobacteriales</taxon>
        <taxon>Mycobacteriaceae</taxon>
        <taxon>Mycolicibacillus</taxon>
    </lineage>
</organism>
<dbReference type="PROSITE" id="PS50977">
    <property type="entry name" value="HTH_TETR_2"/>
    <property type="match status" value="1"/>
</dbReference>
<dbReference type="GO" id="GO:0003700">
    <property type="term" value="F:DNA-binding transcription factor activity"/>
    <property type="evidence" value="ECO:0007669"/>
    <property type="project" value="TreeGrafter"/>
</dbReference>
<gene>
    <name evidence="6" type="ORF">B8W67_07230</name>
</gene>
<dbReference type="PANTHER" id="PTHR30055">
    <property type="entry name" value="HTH-TYPE TRANSCRIPTIONAL REGULATOR RUTR"/>
    <property type="match status" value="1"/>
</dbReference>
<evidence type="ECO:0000313" key="6">
    <source>
        <dbReference type="EMBL" id="OSC34326.1"/>
    </source>
</evidence>
<dbReference type="Pfam" id="PF13305">
    <property type="entry name" value="TetR_C_33"/>
    <property type="match status" value="1"/>
</dbReference>
<protein>
    <submittedName>
        <fullName evidence="6">TetR family transcriptional regulator</fullName>
    </submittedName>
</protein>
<name>A0AA91PFD9_9MYCO</name>
<evidence type="ECO:0000256" key="3">
    <source>
        <dbReference type="ARBA" id="ARBA00023163"/>
    </source>
</evidence>
<dbReference type="InterPro" id="IPR036271">
    <property type="entry name" value="Tet_transcr_reg_TetR-rel_C_sf"/>
</dbReference>
<feature type="domain" description="HTH tetR-type" evidence="5">
    <location>
        <begin position="11"/>
        <end position="71"/>
    </location>
</feature>
<evidence type="ECO:0000256" key="1">
    <source>
        <dbReference type="ARBA" id="ARBA00023015"/>
    </source>
</evidence>